<organism evidence="2 3">
    <name type="scientific">Sporosarcina pasteurii</name>
    <name type="common">Bacillus pasteurii</name>
    <dbReference type="NCBI Taxonomy" id="1474"/>
    <lineage>
        <taxon>Bacteria</taxon>
        <taxon>Bacillati</taxon>
        <taxon>Bacillota</taxon>
        <taxon>Bacilli</taxon>
        <taxon>Bacillales</taxon>
        <taxon>Caryophanaceae</taxon>
        <taxon>Sporosarcina</taxon>
    </lineage>
</organism>
<dbReference type="Proteomes" id="UP000254519">
    <property type="component" value="Unassembled WGS sequence"/>
</dbReference>
<proteinExistence type="predicted"/>
<name>A0A380BLQ3_SPOPA</name>
<sequence length="428" mass="48101">MSISNKRFWDYWEKGMYEDALQCAVEEEDRKQNRLQTMLFGTPEQLKQTVAISAVSAGEFIYDFIMINPTVVKGLDFARTEDLTSLFTLSQFSSHIDTTVLTGDMAQLQGYVAEQMIAVELQAKGHDVEFPEESNNPGWDILVDGQPFQVKNLANPGGVRDHLETYPDIPVYVNEELAPYFEGNPSVYVSNISRDEVIDATSTTITHADDLLDFEIPWIAAGISSIYNIKRVWKDDVAINQAVFNVVSDTSSKVVLGALGQKAGTVVGMMFFGPAGGITGAMFGTFAGVSQGGRLSTGIKRVFSKKQEKEMIEAMNDLIRKVKSQIDQKVEIKKRKLDKLRIEMVDSKANSVVWKDIERRYKEEVTYLINRKEELNTMNESIKIGSTMVMDILPNVMAIITKCGVHSYHLQNEIKIVQQKTNQYMKKG</sequence>
<gene>
    <name evidence="2" type="ORF">NCTC4822_01405</name>
</gene>
<evidence type="ECO:0000313" key="3">
    <source>
        <dbReference type="Proteomes" id="UP000254519"/>
    </source>
</evidence>
<evidence type="ECO:0000256" key="1">
    <source>
        <dbReference type="SAM" id="Coils"/>
    </source>
</evidence>
<reference evidence="2 3" key="1">
    <citation type="submission" date="2018-06" db="EMBL/GenBank/DDBJ databases">
        <authorList>
            <consortium name="Pathogen Informatics"/>
            <person name="Doyle S."/>
        </authorList>
    </citation>
    <scope>NUCLEOTIDE SEQUENCE [LARGE SCALE GENOMIC DNA]</scope>
    <source>
        <strain evidence="3">ATCC 11859 / DSM 33 / NCIB 8841 / NCTC 4822</strain>
    </source>
</reference>
<dbReference type="EMBL" id="UGYZ01000002">
    <property type="protein sequence ID" value="SUJ03331.1"/>
    <property type="molecule type" value="Genomic_DNA"/>
</dbReference>
<keyword evidence="3" id="KW-1185">Reference proteome</keyword>
<evidence type="ECO:0000313" key="2">
    <source>
        <dbReference type="EMBL" id="SUJ03331.1"/>
    </source>
</evidence>
<accession>A0A380BLQ3</accession>
<feature type="coiled-coil region" evidence="1">
    <location>
        <begin position="305"/>
        <end position="350"/>
    </location>
</feature>
<dbReference type="RefSeq" id="WP_115360773.1">
    <property type="nucleotide sequence ID" value="NZ_CP038012.1"/>
</dbReference>
<dbReference type="OrthoDB" id="8402570at2"/>
<dbReference type="AlphaFoldDB" id="A0A380BLQ3"/>
<keyword evidence="1" id="KW-0175">Coiled coil</keyword>
<protein>
    <submittedName>
        <fullName evidence="2">Uncharacterized protein</fullName>
    </submittedName>
</protein>